<dbReference type="AlphaFoldDB" id="B7GAW8"/>
<sequence>MTDPHGFAVATDTAAITAVLAVPAATTTEKTDTLQLNVDSATNTTTCRKPHRDGKDDENDDKHVDFIVASVDSPTMDLSHIPNHAARVAHGRTATAGARIHHGGHSDQFSHTNSEGGQSYQIMEYDLADNEHGFGRHVYDYSDKADEHSGTDEDDDFVNNPMLLAATEPQIEDNTPAAAALRANANVKVSTVGKAARAVHMQSVRKLIKRATGTTHSGFVRGKPPRLPPDVQEEEQSQGEEVSLEAHEQHNRRAIHGSSALHPPFHHPQPLQPHPHAHSLAHPPLPTQAPQAIPPTSLESTVVLGVRVQPHDVDSADVMPDAVVKGTVEAGKKVLVSVDPHDMLKFLRWRRKKKAHGQQPPVAKSYVKGKVIDGEHELYTLSIAVMIGVRTSISSTNAVINGTTAPQNQLFPDATASQPSKRWVQSTDFSASEKYEFRPKGGATPPHRLAHTFKFKDYSPIVFAYLRRMYGVNEFDFLLSVCGNANFIEFISNAKSGQFFFYSSDGKYMIKTMTNAESKFLRRILPSYFRHCCENPNTLITRFFGMYRVKLYHLRRNVKFVIMNSVYYTDKYLQNFYDLKGSVVGRNAKPGQAVKKDNDLRQGLPESALSLRPPVRTHMRDQISADCEFLRQMEIMDYSMLVGVHHVPPVEDHSLATIGFRASARTSAQRMRKGSLEMDSGWKPLPQDPVTNGALVDGSGSEEKITDFSVVSDRRYNRNESLGGFFLDDGLEDDESSYLMGSSRRFEPRSPSFHEETERKRQATIEKLYWPFHRLFDIHGYRLLEPVQCTKCFAAPCNCDSDASLLEGYKIPIFVKPLSERKDGGLEMDTTGRQLPMKLKGPHGDQLYEGKIFYMGIIDVLQEYTSRKRVESSYRALTSSGKFEASCVPPDVYGERFVRFFDEYTVGMTQSKEGTKGSIEKTKNTP</sequence>
<dbReference type="EMBL" id="CM000624">
    <property type="protein sequence ID" value="EEC44328.1"/>
    <property type="molecule type" value="Genomic_DNA"/>
</dbReference>
<dbReference type="GO" id="GO:0046854">
    <property type="term" value="P:phosphatidylinositol phosphate biosynthetic process"/>
    <property type="evidence" value="ECO:0007669"/>
    <property type="project" value="TreeGrafter"/>
</dbReference>
<keyword evidence="1" id="KW-0418">Kinase</keyword>
<dbReference type="eggNOG" id="KOG0229">
    <property type="taxonomic scope" value="Eukaryota"/>
</dbReference>
<dbReference type="InterPro" id="IPR027483">
    <property type="entry name" value="PInositol-4-P-4/5-kinase_C_sf"/>
</dbReference>
<dbReference type="OrthoDB" id="2129491at2759"/>
<dbReference type="PANTHER" id="PTHR23086:SF8">
    <property type="entry name" value="PHOSPHATIDYLINOSITOL 5-PHOSPHATE 4-KINASE, ISOFORM A"/>
    <property type="match status" value="1"/>
</dbReference>
<reference evidence="4 5" key="1">
    <citation type="journal article" date="2008" name="Nature">
        <title>The Phaeodactylum genome reveals the evolutionary history of diatom genomes.</title>
        <authorList>
            <person name="Bowler C."/>
            <person name="Allen A.E."/>
            <person name="Badger J.H."/>
            <person name="Grimwood J."/>
            <person name="Jabbari K."/>
            <person name="Kuo A."/>
            <person name="Maheswari U."/>
            <person name="Martens C."/>
            <person name="Maumus F."/>
            <person name="Otillar R.P."/>
            <person name="Rayko E."/>
            <person name="Salamov A."/>
            <person name="Vandepoele K."/>
            <person name="Beszteri B."/>
            <person name="Gruber A."/>
            <person name="Heijde M."/>
            <person name="Katinka M."/>
            <person name="Mock T."/>
            <person name="Valentin K."/>
            <person name="Verret F."/>
            <person name="Berges J.A."/>
            <person name="Brownlee C."/>
            <person name="Cadoret J.P."/>
            <person name="Chiovitti A."/>
            <person name="Choi C.J."/>
            <person name="Coesel S."/>
            <person name="De Martino A."/>
            <person name="Detter J.C."/>
            <person name="Durkin C."/>
            <person name="Falciatore A."/>
            <person name="Fournet J."/>
            <person name="Haruta M."/>
            <person name="Huysman M.J."/>
            <person name="Jenkins B.D."/>
            <person name="Jiroutova K."/>
            <person name="Jorgensen R.E."/>
            <person name="Joubert Y."/>
            <person name="Kaplan A."/>
            <person name="Kroger N."/>
            <person name="Kroth P.G."/>
            <person name="La Roche J."/>
            <person name="Lindquist E."/>
            <person name="Lommer M."/>
            <person name="Martin-Jezequel V."/>
            <person name="Lopez P.J."/>
            <person name="Lucas S."/>
            <person name="Mangogna M."/>
            <person name="McGinnis K."/>
            <person name="Medlin L.K."/>
            <person name="Montsant A."/>
            <person name="Oudot-Le Secq M.P."/>
            <person name="Napoli C."/>
            <person name="Obornik M."/>
            <person name="Parker M.S."/>
            <person name="Petit J.L."/>
            <person name="Porcel B.M."/>
            <person name="Poulsen N."/>
            <person name="Robison M."/>
            <person name="Rychlewski L."/>
            <person name="Rynearson T.A."/>
            <person name="Schmutz J."/>
            <person name="Shapiro H."/>
            <person name="Siaut M."/>
            <person name="Stanley M."/>
            <person name="Sussman M.R."/>
            <person name="Taylor A.R."/>
            <person name="Vardi A."/>
            <person name="von Dassow P."/>
            <person name="Vyverman W."/>
            <person name="Willis A."/>
            <person name="Wyrwicz L.S."/>
            <person name="Rokhsar D.S."/>
            <person name="Weissenbach J."/>
            <person name="Armbrust E.V."/>
            <person name="Green B.R."/>
            <person name="Van de Peer Y."/>
            <person name="Grigoriev I.V."/>
        </authorList>
    </citation>
    <scope>NUCLEOTIDE SEQUENCE [LARGE SCALE GENOMIC DNA]</scope>
    <source>
        <strain evidence="4 5">CCAP 1055/1</strain>
    </source>
</reference>
<feature type="region of interest" description="Disordered" evidence="2">
    <location>
        <begin position="676"/>
        <end position="698"/>
    </location>
</feature>
<dbReference type="Pfam" id="PF01504">
    <property type="entry name" value="PIP5K"/>
    <property type="match status" value="1"/>
</dbReference>
<proteinExistence type="predicted"/>
<dbReference type="PANTHER" id="PTHR23086">
    <property type="entry name" value="PHOSPHATIDYLINOSITOL-4-PHOSPHATE 5-KINASE"/>
    <property type="match status" value="1"/>
</dbReference>
<keyword evidence="1" id="KW-0547">Nucleotide-binding</keyword>
<protein>
    <recommendedName>
        <fullName evidence="3">PIPK domain-containing protein</fullName>
    </recommendedName>
</protein>
<dbReference type="HOGENOM" id="CLU_315573_0_0_1"/>
<dbReference type="GO" id="GO:0005886">
    <property type="term" value="C:plasma membrane"/>
    <property type="evidence" value="ECO:0007669"/>
    <property type="project" value="TreeGrafter"/>
</dbReference>
<evidence type="ECO:0000256" key="2">
    <source>
        <dbReference type="SAM" id="MobiDB-lite"/>
    </source>
</evidence>
<dbReference type="KEGG" id="pti:PHATRDRAFT_49524"/>
<gene>
    <name evidence="4" type="ORF">PHATRDRAFT_49524</name>
</gene>
<dbReference type="PROSITE" id="PS51455">
    <property type="entry name" value="PIPK"/>
    <property type="match status" value="1"/>
</dbReference>
<evidence type="ECO:0000313" key="5">
    <source>
        <dbReference type="Proteomes" id="UP000000759"/>
    </source>
</evidence>
<dbReference type="GO" id="GO:0005524">
    <property type="term" value="F:ATP binding"/>
    <property type="evidence" value="ECO:0007669"/>
    <property type="project" value="UniProtKB-UniRule"/>
</dbReference>
<accession>B7GAW8</accession>
<feature type="region of interest" description="Disordered" evidence="2">
    <location>
        <begin position="210"/>
        <end position="293"/>
    </location>
</feature>
<reference evidence="5" key="2">
    <citation type="submission" date="2008-08" db="EMBL/GenBank/DDBJ databases">
        <authorList>
            <consortium name="Diatom Consortium"/>
            <person name="Grigoriev I."/>
            <person name="Grimwood J."/>
            <person name="Kuo A."/>
            <person name="Otillar R.P."/>
            <person name="Salamov A."/>
            <person name="Detter J.C."/>
            <person name="Lindquist E."/>
            <person name="Shapiro H."/>
            <person name="Lucas S."/>
            <person name="Glavina del Rio T."/>
            <person name="Pitluck S."/>
            <person name="Rokhsar D."/>
            <person name="Bowler C."/>
        </authorList>
    </citation>
    <scope>GENOME REANNOTATION</scope>
    <source>
        <strain evidence="5">CCAP 1055/1</strain>
    </source>
</reference>
<keyword evidence="1" id="KW-0067">ATP-binding</keyword>
<evidence type="ECO:0000313" key="4">
    <source>
        <dbReference type="EMBL" id="EEC44328.1"/>
    </source>
</evidence>
<dbReference type="GeneID" id="7195856"/>
<keyword evidence="1" id="KW-0808">Transferase</keyword>
<dbReference type="STRING" id="556484.B7GAW8"/>
<dbReference type="Gene3D" id="3.30.800.10">
    <property type="entry name" value="Phosphatidylinositol Phosphate Kinase II Beta"/>
    <property type="match status" value="1"/>
</dbReference>
<keyword evidence="5" id="KW-1185">Reference proteome</keyword>
<dbReference type="InParanoid" id="B7GAW8"/>
<dbReference type="InterPro" id="IPR002498">
    <property type="entry name" value="PInositol-4-P-4/5-kinase_core"/>
</dbReference>
<evidence type="ECO:0000259" key="3">
    <source>
        <dbReference type="PROSITE" id="PS51455"/>
    </source>
</evidence>
<dbReference type="InterPro" id="IPR027484">
    <property type="entry name" value="PInositol-4-P-5-kinase_N"/>
</dbReference>
<dbReference type="InterPro" id="IPR023610">
    <property type="entry name" value="PInositol-4/5-P-5/4-kinase"/>
</dbReference>
<dbReference type="SUPFAM" id="SSF56104">
    <property type="entry name" value="SAICAR synthase-like"/>
    <property type="match status" value="1"/>
</dbReference>
<organism evidence="4 5">
    <name type="scientific">Phaeodactylum tricornutum (strain CCAP 1055/1)</name>
    <dbReference type="NCBI Taxonomy" id="556484"/>
    <lineage>
        <taxon>Eukaryota</taxon>
        <taxon>Sar</taxon>
        <taxon>Stramenopiles</taxon>
        <taxon>Ochrophyta</taxon>
        <taxon>Bacillariophyta</taxon>
        <taxon>Bacillariophyceae</taxon>
        <taxon>Bacillariophycidae</taxon>
        <taxon>Naviculales</taxon>
        <taxon>Phaeodactylaceae</taxon>
        <taxon>Phaeodactylum</taxon>
    </lineage>
</organism>
<dbReference type="CDD" id="cd00139">
    <property type="entry name" value="PIPKc"/>
    <property type="match status" value="1"/>
</dbReference>
<dbReference type="Proteomes" id="UP000000759">
    <property type="component" value="Chromosome 22"/>
</dbReference>
<dbReference type="RefSeq" id="XP_002184150.1">
    <property type="nucleotide sequence ID" value="XM_002184114.1"/>
</dbReference>
<feature type="domain" description="PIPK" evidence="3">
    <location>
        <begin position="392"/>
        <end position="905"/>
    </location>
</feature>
<name>B7GAW8_PHATC</name>
<dbReference type="PaxDb" id="2850-Phatr49524"/>
<evidence type="ECO:0000256" key="1">
    <source>
        <dbReference type="PROSITE-ProRule" id="PRU00781"/>
    </source>
</evidence>
<dbReference type="GO" id="GO:0016308">
    <property type="term" value="F:1-phosphatidylinositol-4-phosphate 5-kinase activity"/>
    <property type="evidence" value="ECO:0007669"/>
    <property type="project" value="TreeGrafter"/>
</dbReference>
<dbReference type="SMART" id="SM00330">
    <property type="entry name" value="PIPKc"/>
    <property type="match status" value="1"/>
</dbReference>
<dbReference type="Gene3D" id="3.30.810.10">
    <property type="entry name" value="2-Layer Sandwich"/>
    <property type="match status" value="1"/>
</dbReference>